<dbReference type="OrthoDB" id="5241788at2"/>
<dbReference type="EC" id="3.1.4.46" evidence="2"/>
<dbReference type="RefSeq" id="WP_087102483.1">
    <property type="nucleotide sequence ID" value="NZ_FWFG01000025.1"/>
</dbReference>
<dbReference type="GO" id="GO:0006629">
    <property type="term" value="P:lipid metabolic process"/>
    <property type="evidence" value="ECO:0007669"/>
    <property type="project" value="InterPro"/>
</dbReference>
<dbReference type="AlphaFoldDB" id="A0A1X6WUW4"/>
<dbReference type="Proteomes" id="UP000195981">
    <property type="component" value="Unassembled WGS sequence"/>
</dbReference>
<dbReference type="Gene3D" id="3.20.20.190">
    <property type="entry name" value="Phosphatidylinositol (PI) phosphodiesterase"/>
    <property type="match status" value="1"/>
</dbReference>
<name>A0A1X6WUW4_9MICO</name>
<evidence type="ECO:0000313" key="3">
    <source>
        <dbReference type="Proteomes" id="UP000195981"/>
    </source>
</evidence>
<dbReference type="PANTHER" id="PTHR46211">
    <property type="entry name" value="GLYCEROPHOSPHORYL DIESTER PHOSPHODIESTERASE"/>
    <property type="match status" value="1"/>
</dbReference>
<keyword evidence="2" id="KW-0378">Hydrolase</keyword>
<dbReference type="InterPro" id="IPR030395">
    <property type="entry name" value="GP_PDE_dom"/>
</dbReference>
<feature type="domain" description="GP-PDE" evidence="1">
    <location>
        <begin position="21"/>
        <end position="262"/>
    </location>
</feature>
<proteinExistence type="predicted"/>
<dbReference type="Pfam" id="PF03009">
    <property type="entry name" value="GDPD"/>
    <property type="match status" value="1"/>
</dbReference>
<dbReference type="SUPFAM" id="SSF51695">
    <property type="entry name" value="PLC-like phosphodiesterases"/>
    <property type="match status" value="1"/>
</dbReference>
<gene>
    <name evidence="2" type="ORF">FM110_02895</name>
</gene>
<protein>
    <submittedName>
        <fullName evidence="2">Glycerophosphoryl diester phosphodiesterase</fullName>
        <ecNumber evidence="2">3.1.4.46</ecNumber>
    </submittedName>
</protein>
<sequence>MRSSTSSEADRPRPYGPGRLPRIIAHRGLALDGAENTLRAFADALEAGADVLETDAHATADGRAVALHDGDLRRVAGDPRRIHEVPSTQLAAVRVGGSEPVPLLEDVLGAFDAPVNIDVKTPRAVDAVATAIARTASADRVCVTSFDGRTARAAVARIRRLTGVRVRRSPSTGAMTAFALALAVGAPQSAVDRILRPFAALQIPPRHRGHALVTARSLAAAHAAGCEVHVWTIDDEPTMRALLALGADGIVTNRSDVLAGLLGRGPGAGSPV</sequence>
<organism evidence="2 3">
    <name type="scientific">Brachybacterium nesterenkovii</name>
    <dbReference type="NCBI Taxonomy" id="47847"/>
    <lineage>
        <taxon>Bacteria</taxon>
        <taxon>Bacillati</taxon>
        <taxon>Actinomycetota</taxon>
        <taxon>Actinomycetes</taxon>
        <taxon>Micrococcales</taxon>
        <taxon>Dermabacteraceae</taxon>
        <taxon>Brachybacterium</taxon>
    </lineage>
</organism>
<reference evidence="2 3" key="1">
    <citation type="submission" date="2017-02" db="EMBL/GenBank/DDBJ databases">
        <authorList>
            <person name="Peterson S.W."/>
        </authorList>
    </citation>
    <scope>NUCLEOTIDE SEQUENCE [LARGE SCALE GENOMIC DNA]</scope>
    <source>
        <strain evidence="2 3">CIP104813</strain>
    </source>
</reference>
<evidence type="ECO:0000313" key="2">
    <source>
        <dbReference type="EMBL" id="SLM89039.1"/>
    </source>
</evidence>
<keyword evidence="3" id="KW-1185">Reference proteome</keyword>
<dbReference type="GO" id="GO:0008889">
    <property type="term" value="F:glycerophosphodiester phosphodiesterase activity"/>
    <property type="evidence" value="ECO:0007669"/>
    <property type="project" value="UniProtKB-EC"/>
</dbReference>
<dbReference type="PANTHER" id="PTHR46211:SF1">
    <property type="entry name" value="GLYCEROPHOSPHODIESTER PHOSPHODIESTERASE, CYTOPLASMIC"/>
    <property type="match status" value="1"/>
</dbReference>
<dbReference type="InterPro" id="IPR017946">
    <property type="entry name" value="PLC-like_Pdiesterase_TIM-brl"/>
</dbReference>
<evidence type="ECO:0000259" key="1">
    <source>
        <dbReference type="PROSITE" id="PS51704"/>
    </source>
</evidence>
<dbReference type="PROSITE" id="PS51704">
    <property type="entry name" value="GP_PDE"/>
    <property type="match status" value="1"/>
</dbReference>
<accession>A0A1X6WUW4</accession>
<dbReference type="EMBL" id="FWFG01000025">
    <property type="protein sequence ID" value="SLM89039.1"/>
    <property type="molecule type" value="Genomic_DNA"/>
</dbReference>